<evidence type="ECO:0000313" key="1">
    <source>
        <dbReference type="EMBL" id="TCO45652.1"/>
    </source>
</evidence>
<sequence length="472" mass="45472">MSTLRSKRAWLIALVALLIGVGILEGPAAFAASGVTGVTFSGSNQAGGAPANWTVGFTTTNGASGQLSAGDKITVTFNTGFTVPAGPAITLGSGFTSCTATATTASTTVTITLAGAGCVHTKATAAVLTIAGITNAPVGTYGASTFTIATTGDTNAVSPGSSVVLTAARLVYTTQPPSTGTAGSPLATFRVAIQDGNSNTVTGWNDTISLSIASGPSGGTFSSAPSTYTNVATSAGVAAFTGVAFGAAGTYTLTAADTTAGHTGFATATSTAIVISAGGASKLAFVQGPSNGFAGTALTPAITVQVQDQNGNAVAASGIGVTLTPSAGVINSGATATTNSAGRATFSSVVIETAAVGLTLTASATGLTSTGASSAFNVTVAVSTGATLTNTATDGTGSGVKTVAYYYCAGYSGACTSSNWTAIGSSTASATNYSVTWNSQPANGAYRLVAAGTDNITNTSQPSASIPITIAN</sequence>
<dbReference type="OrthoDB" id="3831434at2"/>
<keyword evidence="2" id="KW-1185">Reference proteome</keyword>
<dbReference type="Proteomes" id="UP000295573">
    <property type="component" value="Unassembled WGS sequence"/>
</dbReference>
<organism evidence="1 2">
    <name type="scientific">Kribbella antiqua</name>
    <dbReference type="NCBI Taxonomy" id="2512217"/>
    <lineage>
        <taxon>Bacteria</taxon>
        <taxon>Bacillati</taxon>
        <taxon>Actinomycetota</taxon>
        <taxon>Actinomycetes</taxon>
        <taxon>Propionibacteriales</taxon>
        <taxon>Kribbellaceae</taxon>
        <taxon>Kribbella</taxon>
    </lineage>
</organism>
<dbReference type="GO" id="GO:0005975">
    <property type="term" value="P:carbohydrate metabolic process"/>
    <property type="evidence" value="ECO:0007669"/>
    <property type="project" value="UniProtKB-ARBA"/>
</dbReference>
<protein>
    <recommendedName>
        <fullName evidence="3">Big-1 domain-containing protein</fullName>
    </recommendedName>
</protein>
<dbReference type="InterPro" id="IPR013783">
    <property type="entry name" value="Ig-like_fold"/>
</dbReference>
<dbReference type="AlphaFoldDB" id="A0A4R2IMB2"/>
<dbReference type="SUPFAM" id="SSF49373">
    <property type="entry name" value="Invasin/intimin cell-adhesion fragments"/>
    <property type="match status" value="1"/>
</dbReference>
<dbReference type="EMBL" id="SLWR01000008">
    <property type="protein sequence ID" value="TCO45652.1"/>
    <property type="molecule type" value="Genomic_DNA"/>
</dbReference>
<reference evidence="1 2" key="1">
    <citation type="journal article" date="2015" name="Stand. Genomic Sci.">
        <title>Genomic Encyclopedia of Bacterial and Archaeal Type Strains, Phase III: the genomes of soil and plant-associated and newly described type strains.</title>
        <authorList>
            <person name="Whitman W.B."/>
            <person name="Woyke T."/>
            <person name="Klenk H.P."/>
            <person name="Zhou Y."/>
            <person name="Lilburn T.G."/>
            <person name="Beck B.J."/>
            <person name="De Vos P."/>
            <person name="Vandamme P."/>
            <person name="Eisen J.A."/>
            <person name="Garrity G."/>
            <person name="Hugenholtz P."/>
            <person name="Kyrpides N.C."/>
        </authorList>
    </citation>
    <scope>NUCLEOTIDE SEQUENCE [LARGE SCALE GENOMIC DNA]</scope>
    <source>
        <strain evidence="1 2">VKM Ac-2541</strain>
    </source>
</reference>
<accession>A0A4R2IMB2</accession>
<gene>
    <name evidence="1" type="ORF">EV646_108275</name>
</gene>
<evidence type="ECO:0000313" key="2">
    <source>
        <dbReference type="Proteomes" id="UP000295573"/>
    </source>
</evidence>
<dbReference type="InterPro" id="IPR008964">
    <property type="entry name" value="Invasin/intimin_cell_adhesion"/>
</dbReference>
<dbReference type="Gene3D" id="2.60.40.10">
    <property type="entry name" value="Immunoglobulins"/>
    <property type="match status" value="1"/>
</dbReference>
<name>A0A4R2IMB2_9ACTN</name>
<evidence type="ECO:0008006" key="3">
    <source>
        <dbReference type="Google" id="ProtNLM"/>
    </source>
</evidence>
<proteinExistence type="predicted"/>
<comment type="caution">
    <text evidence="1">The sequence shown here is derived from an EMBL/GenBank/DDBJ whole genome shotgun (WGS) entry which is preliminary data.</text>
</comment>
<dbReference type="RefSeq" id="WP_132152089.1">
    <property type="nucleotide sequence ID" value="NZ_SLWR01000008.1"/>
</dbReference>